<evidence type="ECO:0000313" key="1">
    <source>
        <dbReference type="EMBL" id="GBL59609.1"/>
    </source>
</evidence>
<comment type="caution">
    <text evidence="1">The sequence shown here is derived from an EMBL/GenBank/DDBJ whole genome shotgun (WGS) entry which is preliminary data.</text>
</comment>
<dbReference type="PANTHER" id="PTHR46060:SF1">
    <property type="entry name" value="MARINER MOS1 TRANSPOSASE-LIKE PROTEIN"/>
    <property type="match status" value="1"/>
</dbReference>
<protein>
    <recommendedName>
        <fullName evidence="3">Mos1 transposase HTH domain-containing protein</fullName>
    </recommendedName>
</protein>
<name>A0A4Y1ZNR7_ARAVE</name>
<dbReference type="OrthoDB" id="8191996at2759"/>
<sequence>MPQSIENLTDCGIHSGIRFLKTKDVKTAEIHRQISEGYEENIMSEGMVRKWVKAFKDSRANVPDEERSGRPSVITEYLMQKDDRKVQENRCFTIQSLSNELPQVSRSVLYGIVTEHLNYHKLCSLRAVGRFL</sequence>
<gene>
    <name evidence="1" type="ORF">AVEN_165083_1</name>
</gene>
<dbReference type="EMBL" id="BGPR01076146">
    <property type="protein sequence ID" value="GBL59609.1"/>
    <property type="molecule type" value="Genomic_DNA"/>
</dbReference>
<reference evidence="1 2" key="1">
    <citation type="journal article" date="2019" name="Sci. Rep.">
        <title>Orb-weaving spider Araneus ventricosus genome elucidates the spidroin gene catalogue.</title>
        <authorList>
            <person name="Kono N."/>
            <person name="Nakamura H."/>
            <person name="Ohtoshi R."/>
            <person name="Moran D.A.P."/>
            <person name="Shinohara A."/>
            <person name="Yoshida Y."/>
            <person name="Fujiwara M."/>
            <person name="Mori M."/>
            <person name="Tomita M."/>
            <person name="Arakawa K."/>
        </authorList>
    </citation>
    <scope>NUCLEOTIDE SEQUENCE [LARGE SCALE GENOMIC DNA]</scope>
</reference>
<accession>A0A4Y1ZNR7</accession>
<organism evidence="1 2">
    <name type="scientific">Araneus ventricosus</name>
    <name type="common">Orbweaver spider</name>
    <name type="synonym">Epeira ventricosa</name>
    <dbReference type="NCBI Taxonomy" id="182803"/>
    <lineage>
        <taxon>Eukaryota</taxon>
        <taxon>Metazoa</taxon>
        <taxon>Ecdysozoa</taxon>
        <taxon>Arthropoda</taxon>
        <taxon>Chelicerata</taxon>
        <taxon>Arachnida</taxon>
        <taxon>Araneae</taxon>
        <taxon>Araneomorphae</taxon>
        <taxon>Entelegynae</taxon>
        <taxon>Araneoidea</taxon>
        <taxon>Araneidae</taxon>
        <taxon>Araneus</taxon>
    </lineage>
</organism>
<dbReference type="AlphaFoldDB" id="A0A4Y1ZNR7"/>
<dbReference type="PANTHER" id="PTHR46060">
    <property type="entry name" value="MARINER MOS1 TRANSPOSASE-LIKE PROTEIN"/>
    <property type="match status" value="1"/>
</dbReference>
<evidence type="ECO:0008006" key="3">
    <source>
        <dbReference type="Google" id="ProtNLM"/>
    </source>
</evidence>
<keyword evidence="2" id="KW-1185">Reference proteome</keyword>
<dbReference type="InterPro" id="IPR052709">
    <property type="entry name" value="Transposase-MT_Hybrid"/>
</dbReference>
<dbReference type="Proteomes" id="UP000499080">
    <property type="component" value="Unassembled WGS sequence"/>
</dbReference>
<proteinExistence type="predicted"/>
<evidence type="ECO:0000313" key="2">
    <source>
        <dbReference type="Proteomes" id="UP000499080"/>
    </source>
</evidence>